<dbReference type="InterPro" id="IPR011993">
    <property type="entry name" value="PH-like_dom_sf"/>
</dbReference>
<evidence type="ECO:0000256" key="5">
    <source>
        <dbReference type="ARBA" id="ARBA00026102"/>
    </source>
</evidence>
<feature type="non-terminal residue" evidence="9">
    <location>
        <position position="1"/>
    </location>
</feature>
<comment type="subcellular location">
    <subcellularLocation>
        <location evidence="1">Cytoplasm</location>
    </subcellularLocation>
</comment>
<comment type="catalytic activity">
    <reaction evidence="6">
        <text>a 5'-end (N(7)-methyl 5'-triphosphoguanosine)-ribonucleoside in mRNA + H2O = N(7)-methyl-GDP + a 5'-end phospho-ribonucleoside in mRNA + 2 H(+)</text>
        <dbReference type="Rhea" id="RHEA:67484"/>
        <dbReference type="Rhea" id="RHEA-COMP:15692"/>
        <dbReference type="Rhea" id="RHEA-COMP:17167"/>
        <dbReference type="ChEBI" id="CHEBI:15377"/>
        <dbReference type="ChEBI" id="CHEBI:15378"/>
        <dbReference type="ChEBI" id="CHEBI:63714"/>
        <dbReference type="ChEBI" id="CHEBI:138282"/>
        <dbReference type="ChEBI" id="CHEBI:156461"/>
        <dbReference type="EC" id="3.6.1.62"/>
    </reaction>
    <physiologicalReaction direction="left-to-right" evidence="6">
        <dbReference type="Rhea" id="RHEA:67485"/>
    </physiologicalReaction>
</comment>
<evidence type="ECO:0000256" key="7">
    <source>
        <dbReference type="SAM" id="MobiDB-lite"/>
    </source>
</evidence>
<proteinExistence type="inferred from homology"/>
<comment type="similarity">
    <text evidence="2">Belongs to the DCP1 family.</text>
</comment>
<evidence type="ECO:0000313" key="9">
    <source>
        <dbReference type="EMBL" id="NWR58400.1"/>
    </source>
</evidence>
<feature type="compositionally biased region" description="Polar residues" evidence="7">
    <location>
        <begin position="142"/>
        <end position="155"/>
    </location>
</feature>
<dbReference type="GO" id="GO:0031087">
    <property type="term" value="P:deadenylation-independent decapping of nuclear-transcribed mRNA"/>
    <property type="evidence" value="ECO:0007669"/>
    <property type="project" value="TreeGrafter"/>
</dbReference>
<dbReference type="Proteomes" id="UP000551127">
    <property type="component" value="Unassembled WGS sequence"/>
</dbReference>
<name>A0A7K4YH62_BUCAB</name>
<dbReference type="Gene3D" id="6.10.140.2030">
    <property type="match status" value="1"/>
</dbReference>
<evidence type="ECO:0000256" key="1">
    <source>
        <dbReference type="ARBA" id="ARBA00004496"/>
    </source>
</evidence>
<keyword evidence="10" id="KW-1185">Reference proteome</keyword>
<dbReference type="PANTHER" id="PTHR16290:SF5">
    <property type="entry name" value="MRNA-DECAPPING ENZYME 1B"/>
    <property type="match status" value="1"/>
</dbReference>
<dbReference type="InterPro" id="IPR010334">
    <property type="entry name" value="Dcp1"/>
</dbReference>
<dbReference type="SUPFAM" id="SSF50729">
    <property type="entry name" value="PH domain-like"/>
    <property type="match status" value="1"/>
</dbReference>
<accession>A0A7K4YH62</accession>
<dbReference type="InterPro" id="IPR031953">
    <property type="entry name" value="mRNA_decap_C"/>
</dbReference>
<keyword evidence="4" id="KW-0866">Nonsense-mediated mRNA decay</keyword>
<feature type="region of interest" description="Disordered" evidence="7">
    <location>
        <begin position="336"/>
        <end position="360"/>
    </location>
</feature>
<sequence>RSASPRHGFTIMNRLSMENRTEPITKDLDFQLQDPFLLYRNARLSIYGIWFYDKEECQRIAELMKNLTQQEQFKAQQGTGTGVSPMIINSANNKEVDILRMLTKAKDEYTKCKTCSEPKQITSSSAIYSNPNLIKPIPVKPSENQHQRIPQQSKNVDPEPQHLSLTALFGKQEKPDVSEPLNKQHQENLSVRQGVVRSLSYEEPSRHSPSAEKQLCPAIQKLMVRGTDLHPLAELPENRLCENGNIHPVGETFTGLFQPVTSHVVQDTAGTQSLLQKLQSQSGSVTKMDPSATGSVNSTAAVFSRTPAAVGAPAATVNMSQPPLVYFNGSLPGQTLESQTLGKEQSKLPRQPLSLSGNQAANSGVISPQELLKKLQIVQQEQQLHVSSRPTLAAKFPVVAQNSNTLKPLDSWIEKAPGTEKQSTLFQVISPQRIPATVTPTLLMSPMVFTQSTPAPPKANESGRLAAVNQEPAASSSSLLLPLQTPEPSVVNSSSMTKMQLQETLLHLIQNDDNFLNIIYEAYLFSVRKAAMKKSM</sequence>
<dbReference type="GO" id="GO:0000932">
    <property type="term" value="C:P-body"/>
    <property type="evidence" value="ECO:0007669"/>
    <property type="project" value="TreeGrafter"/>
</dbReference>
<comment type="caution">
    <text evidence="9">The sequence shown here is derived from an EMBL/GenBank/DDBJ whole genome shotgun (WGS) entry which is preliminary data.</text>
</comment>
<dbReference type="EC" id="3.6.1.62" evidence="5"/>
<dbReference type="Gene3D" id="2.30.29.30">
    <property type="entry name" value="Pleckstrin-homology domain (PH domain)/Phosphotyrosine-binding domain (PTB)"/>
    <property type="match status" value="1"/>
</dbReference>
<feature type="domain" description="mRNA-decapping enzyme C-terminal" evidence="8">
    <location>
        <begin position="494"/>
        <end position="534"/>
    </location>
</feature>
<feature type="non-terminal residue" evidence="9">
    <location>
        <position position="536"/>
    </location>
</feature>
<dbReference type="Pfam" id="PF06058">
    <property type="entry name" value="DCP1"/>
    <property type="match status" value="1"/>
</dbReference>
<evidence type="ECO:0000256" key="4">
    <source>
        <dbReference type="ARBA" id="ARBA00023161"/>
    </source>
</evidence>
<feature type="region of interest" description="Disordered" evidence="7">
    <location>
        <begin position="140"/>
        <end position="160"/>
    </location>
</feature>
<organism evidence="9 10">
    <name type="scientific">Bucorvus abyssinicus</name>
    <name type="common">Northern ground-hornbill</name>
    <name type="synonym">Abyssinian ground-hornbill</name>
    <dbReference type="NCBI Taxonomy" id="153643"/>
    <lineage>
        <taxon>Eukaryota</taxon>
        <taxon>Metazoa</taxon>
        <taxon>Chordata</taxon>
        <taxon>Craniata</taxon>
        <taxon>Vertebrata</taxon>
        <taxon>Euteleostomi</taxon>
        <taxon>Archelosauria</taxon>
        <taxon>Archosauria</taxon>
        <taxon>Dinosauria</taxon>
        <taxon>Saurischia</taxon>
        <taxon>Theropoda</taxon>
        <taxon>Coelurosauria</taxon>
        <taxon>Aves</taxon>
        <taxon>Neognathae</taxon>
        <taxon>Neoaves</taxon>
        <taxon>Telluraves</taxon>
        <taxon>Coraciimorphae</taxon>
        <taxon>Bucerotiformes</taxon>
        <taxon>Bucorvidae</taxon>
        <taxon>Bucorvus</taxon>
    </lineage>
</organism>
<dbReference type="OrthoDB" id="440673at2759"/>
<dbReference type="GO" id="GO:0003729">
    <property type="term" value="F:mRNA binding"/>
    <property type="evidence" value="ECO:0007669"/>
    <property type="project" value="TreeGrafter"/>
</dbReference>
<dbReference type="GO" id="GO:0000184">
    <property type="term" value="P:nuclear-transcribed mRNA catabolic process, nonsense-mediated decay"/>
    <property type="evidence" value="ECO:0007669"/>
    <property type="project" value="UniProtKB-KW"/>
</dbReference>
<dbReference type="PANTHER" id="PTHR16290">
    <property type="entry name" value="TRANSCRIPTION FACTOR SMIF DECAPPING ENZYME DCP1"/>
    <property type="match status" value="1"/>
</dbReference>
<keyword evidence="3" id="KW-0963">Cytoplasm</keyword>
<evidence type="ECO:0000256" key="3">
    <source>
        <dbReference type="ARBA" id="ARBA00022490"/>
    </source>
</evidence>
<dbReference type="CDD" id="cd09804">
    <property type="entry name" value="Dcp1"/>
    <property type="match status" value="1"/>
</dbReference>
<reference evidence="9 10" key="1">
    <citation type="submission" date="2019-09" db="EMBL/GenBank/DDBJ databases">
        <title>Bird 10,000 Genomes (B10K) Project - Family phase.</title>
        <authorList>
            <person name="Zhang G."/>
        </authorList>
    </citation>
    <scope>NUCLEOTIDE SEQUENCE [LARGE SCALE GENOMIC DNA]</scope>
    <source>
        <strain evidence="9">B10K-DU-012-80</strain>
    </source>
</reference>
<protein>
    <recommendedName>
        <fullName evidence="5">5'-(N(7)-methylguanosine 5'-triphospho)-[mRNA] hydrolase</fullName>
        <ecNumber evidence="5">3.6.1.62</ecNumber>
    </recommendedName>
</protein>
<dbReference type="GO" id="GO:0000290">
    <property type="term" value="P:deadenylation-dependent decapping of nuclear-transcribed mRNA"/>
    <property type="evidence" value="ECO:0007669"/>
    <property type="project" value="InterPro"/>
</dbReference>
<evidence type="ECO:0000256" key="2">
    <source>
        <dbReference type="ARBA" id="ARBA00008778"/>
    </source>
</evidence>
<gene>
    <name evidence="9" type="primary">Dcp1b</name>
    <name evidence="9" type="ORF">BUCABY_R06644</name>
</gene>
<evidence type="ECO:0000256" key="6">
    <source>
        <dbReference type="ARBA" id="ARBA00047661"/>
    </source>
</evidence>
<evidence type="ECO:0000313" key="10">
    <source>
        <dbReference type="Proteomes" id="UP000551127"/>
    </source>
</evidence>
<dbReference type="Pfam" id="PF16741">
    <property type="entry name" value="mRNA_decap_C"/>
    <property type="match status" value="1"/>
</dbReference>
<dbReference type="EMBL" id="VYZL01001824">
    <property type="protein sequence ID" value="NWR58400.1"/>
    <property type="molecule type" value="Genomic_DNA"/>
</dbReference>
<dbReference type="AlphaFoldDB" id="A0A7K4YH62"/>
<evidence type="ECO:0000259" key="8">
    <source>
        <dbReference type="Pfam" id="PF16741"/>
    </source>
</evidence>
<dbReference type="GO" id="GO:0008047">
    <property type="term" value="F:enzyme activator activity"/>
    <property type="evidence" value="ECO:0007669"/>
    <property type="project" value="InterPro"/>
</dbReference>
<dbReference type="GO" id="GO:0140933">
    <property type="term" value="F:5'-(N(7)-methylguanosine 5'-triphospho)-[mRNA] hydrolase activity"/>
    <property type="evidence" value="ECO:0007669"/>
    <property type="project" value="UniProtKB-EC"/>
</dbReference>